<dbReference type="InterPro" id="IPR036249">
    <property type="entry name" value="Thioredoxin-like_sf"/>
</dbReference>
<dbReference type="CDD" id="cd02966">
    <property type="entry name" value="TlpA_like_family"/>
    <property type="match status" value="1"/>
</dbReference>
<dbReference type="Pfam" id="PF08534">
    <property type="entry name" value="Redoxin"/>
    <property type="match status" value="1"/>
</dbReference>
<evidence type="ECO:0000259" key="2">
    <source>
        <dbReference type="Pfam" id="PF14289"/>
    </source>
</evidence>
<proteinExistence type="predicted"/>
<name>A0A3N4NMG8_9FLAO</name>
<dbReference type="Gene3D" id="3.40.30.10">
    <property type="entry name" value="Glutaredoxin"/>
    <property type="match status" value="1"/>
</dbReference>
<evidence type="ECO:0000313" key="4">
    <source>
        <dbReference type="Proteomes" id="UP000270856"/>
    </source>
</evidence>
<keyword evidence="4" id="KW-1185">Reference proteome</keyword>
<feature type="domain" description="DUF4369" evidence="2">
    <location>
        <begin position="21"/>
        <end position="116"/>
    </location>
</feature>
<dbReference type="Proteomes" id="UP000270856">
    <property type="component" value="Unassembled WGS sequence"/>
</dbReference>
<dbReference type="OrthoDB" id="6399635at2"/>
<feature type="domain" description="Redoxin" evidence="1">
    <location>
        <begin position="318"/>
        <end position="431"/>
    </location>
</feature>
<dbReference type="Pfam" id="PF14289">
    <property type="entry name" value="DUF4369"/>
    <property type="match status" value="1"/>
</dbReference>
<sequence length="447" mass="52017">MTNKFFFLFLLATTFINAQHTITGKMQPKGDYEWMILYHMQGAKQNYIANTDIVEGKFSFTLADSLDVGIYRLVYDLQNQLFVDVIYNNEDISFLFNPRNPNQEITFSSSEENKLYYNYLNKTAIPQYQLDSLQVAYFSSTSSADKDKISSQYQQKQKNLTKIQQQFEAESKGKLAYPFIKASGRFNSEKPIEKPNDYLKSVKTHFFDYVNFNDKTLLNSTFITDKINDYIFFLNASEDIEVDNGLKKEAITKVIAKIGTNYSLAKDIEEVLLYNFTQQQNVTIVKFILDNYYSKLPTNYQDSDFRKDIEAKIKTAMGNKAPNISWTDNNLYNLSGFENYIVVFWSSSCGHCLKEIPLFYDFMKDNTKTKVIAIGLEEEVSKPVWEKLILNYPSFINVYGANKWKNKYAREYGIHATPTYFVLDADKKIIAKPDVLEDLKTFYKQKE</sequence>
<organism evidence="3 4">
    <name type="scientific">Aureibaculum marinum</name>
    <dbReference type="NCBI Taxonomy" id="2487930"/>
    <lineage>
        <taxon>Bacteria</taxon>
        <taxon>Pseudomonadati</taxon>
        <taxon>Bacteroidota</taxon>
        <taxon>Flavobacteriia</taxon>
        <taxon>Flavobacteriales</taxon>
        <taxon>Flavobacteriaceae</taxon>
        <taxon>Aureibaculum</taxon>
    </lineage>
</organism>
<gene>
    <name evidence="3" type="ORF">EGM88_13265</name>
</gene>
<comment type="caution">
    <text evidence="3">The sequence shown here is derived from an EMBL/GenBank/DDBJ whole genome shotgun (WGS) entry which is preliminary data.</text>
</comment>
<dbReference type="EMBL" id="RPFJ01000031">
    <property type="protein sequence ID" value="RPD93290.1"/>
    <property type="molecule type" value="Genomic_DNA"/>
</dbReference>
<dbReference type="AlphaFoldDB" id="A0A3N4NMG8"/>
<dbReference type="InterPro" id="IPR025380">
    <property type="entry name" value="DUF4369"/>
</dbReference>
<evidence type="ECO:0000259" key="1">
    <source>
        <dbReference type="Pfam" id="PF08534"/>
    </source>
</evidence>
<dbReference type="SUPFAM" id="SSF52833">
    <property type="entry name" value="Thioredoxin-like"/>
    <property type="match status" value="1"/>
</dbReference>
<reference evidence="3 4" key="1">
    <citation type="submission" date="2018-11" db="EMBL/GenBank/DDBJ databases">
        <title>Aureibaculum marinum gen. nov., sp. nov., a member of the family Flavobacteriaceae isolated from the Bohai Sea.</title>
        <authorList>
            <person name="Ji X."/>
        </authorList>
    </citation>
    <scope>NUCLEOTIDE SEQUENCE [LARGE SCALE GENOMIC DNA]</scope>
    <source>
        <strain evidence="3 4">BH-SD17</strain>
    </source>
</reference>
<dbReference type="RefSeq" id="WP_123898906.1">
    <property type="nucleotide sequence ID" value="NZ_RPFJ01000031.1"/>
</dbReference>
<evidence type="ECO:0000313" key="3">
    <source>
        <dbReference type="EMBL" id="RPD93290.1"/>
    </source>
</evidence>
<dbReference type="InterPro" id="IPR013740">
    <property type="entry name" value="Redoxin"/>
</dbReference>
<protein>
    <submittedName>
        <fullName evidence="3">TlpA family protein disulfide reductase</fullName>
    </submittedName>
</protein>
<accession>A0A3N4NMG8</accession>